<comment type="function">
    <text evidence="7 8">Catalyzes the synthesis of beta-nicotinate D-ribonucleotide from nicotinate and 5-phospho-D-ribose 1-phosphate at the expense of ATP.</text>
</comment>
<dbReference type="RefSeq" id="WP_048193078.1">
    <property type="nucleotide sequence ID" value="NZ_CAAGSM010000011.1"/>
</dbReference>
<dbReference type="PANTHER" id="PTHR11098">
    <property type="entry name" value="NICOTINATE PHOSPHORIBOSYLTRANSFERASE"/>
    <property type="match status" value="1"/>
</dbReference>
<dbReference type="PIRSF" id="PIRSF000484">
    <property type="entry name" value="NAPRT"/>
    <property type="match status" value="1"/>
</dbReference>
<evidence type="ECO:0000256" key="7">
    <source>
        <dbReference type="HAMAP-Rule" id="MF_00570"/>
    </source>
</evidence>
<dbReference type="InterPro" id="IPR040727">
    <property type="entry name" value="NAPRTase_N"/>
</dbReference>
<keyword evidence="6 7" id="KW-0662">Pyridine nucleotide biosynthesis</keyword>
<dbReference type="Gene3D" id="3.20.140.10">
    <property type="entry name" value="nicotinate phosphoribosyltransferase"/>
    <property type="match status" value="1"/>
</dbReference>
<evidence type="ECO:0000256" key="8">
    <source>
        <dbReference type="RuleBase" id="RU003838"/>
    </source>
</evidence>
<reference evidence="11 12" key="1">
    <citation type="submission" date="2014-09" db="EMBL/GenBank/DDBJ databases">
        <title>Draft genome sequence of an obligately methylotrophic methanogen, Methanococcoides methylutens, isolated from marine sediment.</title>
        <authorList>
            <person name="Guan Y."/>
            <person name="Ngugi D.K."/>
            <person name="Blom J."/>
            <person name="Ali S."/>
            <person name="Ferry J.G."/>
            <person name="Stingl U."/>
        </authorList>
    </citation>
    <scope>NUCLEOTIDE SEQUENCE [LARGE SCALE GENOMIC DNA]</scope>
    <source>
        <strain evidence="11 12">DSM 2657</strain>
    </source>
</reference>
<proteinExistence type="inferred from homology"/>
<comment type="pathway">
    <text evidence="1 7 8">Cofactor biosynthesis; NAD(+) biosynthesis; nicotinate D-ribonucleotide from nicotinate: step 1/1.</text>
</comment>
<comment type="similarity">
    <text evidence="2 7 8">Belongs to the NAPRTase family.</text>
</comment>
<dbReference type="InterPro" id="IPR041525">
    <property type="entry name" value="N/Namide_PRibTrfase"/>
</dbReference>
<evidence type="ECO:0000313" key="12">
    <source>
        <dbReference type="Proteomes" id="UP000029859"/>
    </source>
</evidence>
<dbReference type="GO" id="GO:0034355">
    <property type="term" value="P:NAD+ biosynthetic process via the salvage pathway"/>
    <property type="evidence" value="ECO:0007669"/>
    <property type="project" value="TreeGrafter"/>
</dbReference>
<feature type="domain" description="Nicotinate/nicotinamide phosphoribosyltransferase" evidence="9">
    <location>
        <begin position="175"/>
        <end position="392"/>
    </location>
</feature>
<dbReference type="Pfam" id="PF17767">
    <property type="entry name" value="NAPRTase_N"/>
    <property type="match status" value="1"/>
</dbReference>
<dbReference type="Proteomes" id="UP000029859">
    <property type="component" value="Unassembled WGS sequence"/>
</dbReference>
<dbReference type="NCBIfam" id="TIGR01514">
    <property type="entry name" value="NAPRTase"/>
    <property type="match status" value="1"/>
</dbReference>
<dbReference type="InterPro" id="IPR006406">
    <property type="entry name" value="Nic_PRibTrfase"/>
</dbReference>
<dbReference type="Pfam" id="PF04095">
    <property type="entry name" value="NAPRTase"/>
    <property type="match status" value="1"/>
</dbReference>
<evidence type="ECO:0000259" key="10">
    <source>
        <dbReference type="Pfam" id="PF17767"/>
    </source>
</evidence>
<evidence type="ECO:0000256" key="6">
    <source>
        <dbReference type="ARBA" id="ARBA00022642"/>
    </source>
</evidence>
<dbReference type="PANTHER" id="PTHR11098:SF1">
    <property type="entry name" value="NICOTINATE PHOSPHORIBOSYLTRANSFERASE"/>
    <property type="match status" value="1"/>
</dbReference>
<evidence type="ECO:0000256" key="1">
    <source>
        <dbReference type="ARBA" id="ARBA00004952"/>
    </source>
</evidence>
<feature type="domain" description="Nicotinate phosphoribosyltransferase N-terminal" evidence="10">
    <location>
        <begin position="6"/>
        <end position="127"/>
    </location>
</feature>
<dbReference type="OrthoDB" id="131109at2157"/>
<dbReference type="AlphaFoldDB" id="A0A099T3Y5"/>
<dbReference type="HAMAP" id="MF_00570">
    <property type="entry name" value="NAPRTase"/>
    <property type="match status" value="1"/>
</dbReference>
<protein>
    <recommendedName>
        <fullName evidence="3 7">Nicotinate phosphoribosyltransferase</fullName>
        <shortName evidence="7">NAPRTase</shortName>
        <ecNumber evidence="3 7">6.3.4.21</ecNumber>
    </recommendedName>
</protein>
<keyword evidence="12" id="KW-1185">Reference proteome</keyword>
<dbReference type="UniPathway" id="UPA00253">
    <property type="reaction ID" value="UER00457"/>
</dbReference>
<comment type="caution">
    <text evidence="11">The sequence shown here is derived from an EMBL/GenBank/DDBJ whole genome shotgun (WGS) entry which is preliminary data.</text>
</comment>
<dbReference type="GO" id="GO:0005829">
    <property type="term" value="C:cytosol"/>
    <property type="evidence" value="ECO:0007669"/>
    <property type="project" value="TreeGrafter"/>
</dbReference>
<dbReference type="EC" id="6.3.4.21" evidence="3 7"/>
<evidence type="ECO:0000256" key="2">
    <source>
        <dbReference type="ARBA" id="ARBA00010897"/>
    </source>
</evidence>
<evidence type="ECO:0000256" key="3">
    <source>
        <dbReference type="ARBA" id="ARBA00013236"/>
    </source>
</evidence>
<keyword evidence="5 7" id="KW-0436">Ligase</keyword>
<evidence type="ECO:0000259" key="9">
    <source>
        <dbReference type="Pfam" id="PF04095"/>
    </source>
</evidence>
<evidence type="ECO:0000256" key="4">
    <source>
        <dbReference type="ARBA" id="ARBA00022553"/>
    </source>
</evidence>
<evidence type="ECO:0000256" key="5">
    <source>
        <dbReference type="ARBA" id="ARBA00022598"/>
    </source>
</evidence>
<keyword evidence="4 7" id="KW-0597">Phosphoprotein</keyword>
<accession>A0A099T3Y5</accession>
<dbReference type="InterPro" id="IPR007229">
    <property type="entry name" value="Nic_PRibTrfase-Fam"/>
</dbReference>
<dbReference type="SUPFAM" id="SSF54675">
    <property type="entry name" value="Nicotinate/Quinolinate PRTase N-terminal domain-like"/>
    <property type="match status" value="1"/>
</dbReference>
<evidence type="ECO:0000313" key="11">
    <source>
        <dbReference type="EMBL" id="KGK99802.1"/>
    </source>
</evidence>
<dbReference type="SUPFAM" id="SSF51690">
    <property type="entry name" value="Nicotinate/Quinolinate PRTase C-terminal domain-like"/>
    <property type="match status" value="1"/>
</dbReference>
<dbReference type="InterPro" id="IPR036068">
    <property type="entry name" value="Nicotinate_pribotase-like_C"/>
</dbReference>
<sequence length="403" mass="46073">MIRSILDNDLYKFTMQMAVLELFPDARAEYHFINRGEQRFTSEFVAELRRTINEDIVGLALTDEEYSWLKINCLFFKPSYLEYLKNFRFDPSEVRLSLTDDGDLDLWVEGPWHSSILWEIVLMASISELYFTIVEKDWLNRFASNGDDPETTLMNEYGNLMSEMGEELSSNGCIFSEFGTRRRRGFKLHDKVVDVLHRLDSFAGTSNVYLAKKYGVRPIGTIGHEWIMGNSALVGLRNANLFAFENWIRVYKGDLGIALSDTFGSKPFFRNFGLELAKLYDGVRHDSGDPFKFADEVIEHYKKLGIDPMKKSLVFSDSLHVKDAIRLKEHCEGRINCSFGIGTSLTNNSDFFSYSPPLNMVIKLHKIDGIPVVKLSDSADKATGDRDALRVANYIFGRNGLDD</sequence>
<name>A0A099T3Y5_METMT</name>
<dbReference type="GO" id="GO:0004516">
    <property type="term" value="F:nicotinate phosphoribosyltransferase activity"/>
    <property type="evidence" value="ECO:0007669"/>
    <property type="project" value="UniProtKB-UniRule"/>
</dbReference>
<comment type="PTM">
    <text evidence="7 8">Transiently phosphorylated on a His residue during the reaction cycle. Phosphorylation strongly increases the affinity for substrates and increases the rate of nicotinate D-ribonucleotide production. Dephosphorylation regenerates the low-affinity form of the enzyme, leading to product release.</text>
</comment>
<dbReference type="GO" id="GO:0016757">
    <property type="term" value="F:glycosyltransferase activity"/>
    <property type="evidence" value="ECO:0007669"/>
    <property type="project" value="UniProtKB-KW"/>
</dbReference>
<dbReference type="EMBL" id="JRHO01000002">
    <property type="protein sequence ID" value="KGK99802.1"/>
    <property type="molecule type" value="Genomic_DNA"/>
</dbReference>
<dbReference type="NCBIfam" id="NF003704">
    <property type="entry name" value="PRK05321.1"/>
    <property type="match status" value="1"/>
</dbReference>
<organism evidence="11 12">
    <name type="scientific">Methanococcoides methylutens</name>
    <dbReference type="NCBI Taxonomy" id="2226"/>
    <lineage>
        <taxon>Archaea</taxon>
        <taxon>Methanobacteriati</taxon>
        <taxon>Methanobacteriota</taxon>
        <taxon>Stenosarchaea group</taxon>
        <taxon>Methanomicrobia</taxon>
        <taxon>Methanosarcinales</taxon>
        <taxon>Methanosarcinaceae</taxon>
        <taxon>Methanococcoides</taxon>
    </lineage>
</organism>
<keyword evidence="11" id="KW-0808">Transferase</keyword>
<feature type="modified residue" description="Phosphohistidine; by autocatalysis" evidence="7">
    <location>
        <position position="224"/>
    </location>
</feature>
<keyword evidence="11" id="KW-0328">Glycosyltransferase</keyword>
<gene>
    <name evidence="7" type="primary">pncB</name>
    <name evidence="11" type="ORF">LI82_00970</name>
</gene>
<comment type="catalytic activity">
    <reaction evidence="7 8">
        <text>5-phospho-alpha-D-ribose 1-diphosphate + nicotinate + ATP + H2O = nicotinate beta-D-ribonucleotide + ADP + phosphate + diphosphate</text>
        <dbReference type="Rhea" id="RHEA:36163"/>
        <dbReference type="ChEBI" id="CHEBI:15377"/>
        <dbReference type="ChEBI" id="CHEBI:30616"/>
        <dbReference type="ChEBI" id="CHEBI:32544"/>
        <dbReference type="ChEBI" id="CHEBI:33019"/>
        <dbReference type="ChEBI" id="CHEBI:43474"/>
        <dbReference type="ChEBI" id="CHEBI:57502"/>
        <dbReference type="ChEBI" id="CHEBI:58017"/>
        <dbReference type="ChEBI" id="CHEBI:456216"/>
        <dbReference type="EC" id="6.3.4.21"/>
    </reaction>
</comment>